<evidence type="ECO:0000256" key="2">
    <source>
        <dbReference type="ARBA" id="ARBA00006275"/>
    </source>
</evidence>
<dbReference type="InterPro" id="IPR033985">
    <property type="entry name" value="SusD-like_N"/>
</dbReference>
<dbReference type="InterPro" id="IPR012944">
    <property type="entry name" value="SusD_RagB_dom"/>
</dbReference>
<accession>A0A1I2V589</accession>
<evidence type="ECO:0000259" key="6">
    <source>
        <dbReference type="Pfam" id="PF07980"/>
    </source>
</evidence>
<keyword evidence="9" id="KW-1185">Reference proteome</keyword>
<gene>
    <name evidence="8" type="ORF">SAMN04489864_102418</name>
</gene>
<dbReference type="Gene3D" id="1.25.40.390">
    <property type="match status" value="1"/>
</dbReference>
<comment type="similarity">
    <text evidence="2">Belongs to the SusD family.</text>
</comment>
<keyword evidence="5" id="KW-0998">Cell outer membrane</keyword>
<organism evidence="8 9">
    <name type="scientific">Pedobacter insulae</name>
    <dbReference type="NCBI Taxonomy" id="414048"/>
    <lineage>
        <taxon>Bacteria</taxon>
        <taxon>Pseudomonadati</taxon>
        <taxon>Bacteroidota</taxon>
        <taxon>Sphingobacteriia</taxon>
        <taxon>Sphingobacteriales</taxon>
        <taxon>Sphingobacteriaceae</taxon>
        <taxon>Pedobacter</taxon>
    </lineage>
</organism>
<dbReference type="InterPro" id="IPR011990">
    <property type="entry name" value="TPR-like_helical_dom_sf"/>
</dbReference>
<dbReference type="SUPFAM" id="SSF48452">
    <property type="entry name" value="TPR-like"/>
    <property type="match status" value="1"/>
</dbReference>
<dbReference type="Proteomes" id="UP000199666">
    <property type="component" value="Unassembled WGS sequence"/>
</dbReference>
<evidence type="ECO:0000256" key="5">
    <source>
        <dbReference type="ARBA" id="ARBA00023237"/>
    </source>
</evidence>
<sequence length="535" mass="59385">MKKLILLLLISPVLLGFLSCKKAFLDENSDSAFSPLNTYKNKAGLEAGIAGLMLSVREQYTTQNPGQSLLNVMQVGTDVAINGQNGPESVPFENYSLLNPEALAVSYYWTWAYKVIANANAIIVGAADESAVLTTAERNLYTAEAKFYRAYAYNFLVTLYGAVPLVEKPVNSAKTDYTRATLESLNTLINDDLIFAAANLPNIDAVSQSSRINKQAANQLLAEAYLRQGKNDLAEAQCMAVINSQKLTLVKTRFGVNKNLPGDPFSDMFITGNQRRSSGNTESIWVEEMEYLTPGGGTPNFDQHRRVWVPHYSASVGSPRVGNLLITDSLGGRGIGRLRLSYWVINNLYSTNDMRNSKYNIRRDFFYNDPAFPASVGKRVVPAPADTLFKIVPYTTKWNHFVAADPVGNSSYKDLTMMRFGETYLLLAEAQFKQSKLAEAAISINVLRTRANAAQVSASDITLDFILDERVRELIGEENRRMTLVRTGTLVARAKRLNPIQTSSVQLFHQLWPLPQSEIDLNKDAVLTQNPGYIR</sequence>
<evidence type="ECO:0000256" key="3">
    <source>
        <dbReference type="ARBA" id="ARBA00022729"/>
    </source>
</evidence>
<dbReference type="OrthoDB" id="5694214at2"/>
<dbReference type="GO" id="GO:0009279">
    <property type="term" value="C:cell outer membrane"/>
    <property type="evidence" value="ECO:0007669"/>
    <property type="project" value="UniProtKB-SubCell"/>
</dbReference>
<dbReference type="AlphaFoldDB" id="A0A1I2V589"/>
<dbReference type="STRING" id="414048.SAMN04489864_102418"/>
<feature type="domain" description="SusD-like N-terminal" evidence="7">
    <location>
        <begin position="24"/>
        <end position="226"/>
    </location>
</feature>
<dbReference type="EMBL" id="FOPP01000002">
    <property type="protein sequence ID" value="SFG82291.1"/>
    <property type="molecule type" value="Genomic_DNA"/>
</dbReference>
<proteinExistence type="inferred from homology"/>
<name>A0A1I2V589_9SPHI</name>
<dbReference type="PROSITE" id="PS51257">
    <property type="entry name" value="PROKAR_LIPOPROTEIN"/>
    <property type="match status" value="1"/>
</dbReference>
<evidence type="ECO:0000313" key="8">
    <source>
        <dbReference type="EMBL" id="SFG82291.1"/>
    </source>
</evidence>
<evidence type="ECO:0000313" key="9">
    <source>
        <dbReference type="Proteomes" id="UP000199666"/>
    </source>
</evidence>
<reference evidence="8 9" key="1">
    <citation type="submission" date="2016-10" db="EMBL/GenBank/DDBJ databases">
        <authorList>
            <person name="de Groot N.N."/>
        </authorList>
    </citation>
    <scope>NUCLEOTIDE SEQUENCE [LARGE SCALE GENOMIC DNA]</scope>
    <source>
        <strain evidence="8 9">DSM 18684</strain>
    </source>
</reference>
<feature type="domain" description="RagB/SusD" evidence="6">
    <location>
        <begin position="393"/>
        <end position="533"/>
    </location>
</feature>
<evidence type="ECO:0000256" key="1">
    <source>
        <dbReference type="ARBA" id="ARBA00004442"/>
    </source>
</evidence>
<dbReference type="Pfam" id="PF14322">
    <property type="entry name" value="SusD-like_3"/>
    <property type="match status" value="1"/>
</dbReference>
<dbReference type="Pfam" id="PF07980">
    <property type="entry name" value="SusD_RagB"/>
    <property type="match status" value="1"/>
</dbReference>
<evidence type="ECO:0000256" key="4">
    <source>
        <dbReference type="ARBA" id="ARBA00023136"/>
    </source>
</evidence>
<dbReference type="RefSeq" id="WP_090992444.1">
    <property type="nucleotide sequence ID" value="NZ_FOPP01000002.1"/>
</dbReference>
<comment type="subcellular location">
    <subcellularLocation>
        <location evidence="1">Cell outer membrane</location>
    </subcellularLocation>
</comment>
<keyword evidence="4" id="KW-0472">Membrane</keyword>
<evidence type="ECO:0000259" key="7">
    <source>
        <dbReference type="Pfam" id="PF14322"/>
    </source>
</evidence>
<keyword evidence="3" id="KW-0732">Signal</keyword>
<protein>
    <submittedName>
        <fullName evidence="8">Starch-binding associating with outer membrane</fullName>
    </submittedName>
</protein>